<dbReference type="GO" id="GO:0003998">
    <property type="term" value="F:acylphosphatase activity"/>
    <property type="evidence" value="ECO:0007669"/>
    <property type="project" value="UniProtKB-EC"/>
</dbReference>
<dbReference type="Pfam" id="PF00708">
    <property type="entry name" value="Acylphosphatase"/>
    <property type="match status" value="1"/>
</dbReference>
<dbReference type="InterPro" id="IPR001792">
    <property type="entry name" value="Acylphosphatase-like_dom"/>
</dbReference>
<dbReference type="InterPro" id="IPR017968">
    <property type="entry name" value="Acylphosphatase_CS"/>
</dbReference>
<dbReference type="PROSITE" id="PS00150">
    <property type="entry name" value="ACYLPHOSPHATASE_1"/>
    <property type="match status" value="1"/>
</dbReference>
<dbReference type="InterPro" id="IPR036046">
    <property type="entry name" value="Acylphosphatase-like_dom_sf"/>
</dbReference>
<dbReference type="PANTHER" id="PTHR47268">
    <property type="entry name" value="ACYLPHOSPHATASE"/>
    <property type="match status" value="1"/>
</dbReference>
<evidence type="ECO:0000256" key="1">
    <source>
        <dbReference type="PROSITE-ProRule" id="PRU00520"/>
    </source>
</evidence>
<keyword evidence="5" id="KW-1185">Reference proteome</keyword>
<comment type="similarity">
    <text evidence="2">Belongs to the acylphosphatase family.</text>
</comment>
<dbReference type="InterPro" id="IPR020456">
    <property type="entry name" value="Acylphosphatase"/>
</dbReference>
<reference evidence="5" key="1">
    <citation type="submission" date="2015-10" db="EMBL/GenBank/DDBJ databases">
        <authorList>
            <person name="Lehtovirta-Morley L.E."/>
            <person name="Vieille C."/>
        </authorList>
    </citation>
    <scope>NUCLEOTIDE SEQUENCE [LARGE SCALE GENOMIC DNA]</scope>
</reference>
<gene>
    <name evidence="4" type="primary">acyP</name>
    <name evidence="4" type="ORF">NDEV_1900</name>
</gene>
<comment type="catalytic activity">
    <reaction evidence="1">
        <text>an acyl phosphate + H2O = a carboxylate + phosphate + H(+)</text>
        <dbReference type="Rhea" id="RHEA:14965"/>
        <dbReference type="ChEBI" id="CHEBI:15377"/>
        <dbReference type="ChEBI" id="CHEBI:15378"/>
        <dbReference type="ChEBI" id="CHEBI:29067"/>
        <dbReference type="ChEBI" id="CHEBI:43474"/>
        <dbReference type="ChEBI" id="CHEBI:59918"/>
        <dbReference type="EC" id="3.6.1.7"/>
    </reaction>
</comment>
<evidence type="ECO:0000256" key="2">
    <source>
        <dbReference type="RuleBase" id="RU004168"/>
    </source>
</evidence>
<sequence>MNSKRAHLLIKGRVQGVYFRQGMMETAEKNNVLGWVRNLPDDGVESILEGNDSNVDAVIEWARFGSAGAVVKELKITEEPYVGEFSDFEIRY</sequence>
<dbReference type="SUPFAM" id="SSF54975">
    <property type="entry name" value="Acylphosphatase/BLUF domain-like"/>
    <property type="match status" value="1"/>
</dbReference>
<evidence type="ECO:0000313" key="5">
    <source>
        <dbReference type="Proteomes" id="UP000196239"/>
    </source>
</evidence>
<accession>A0A128A5Q5</accession>
<dbReference type="Gene3D" id="3.30.70.100">
    <property type="match status" value="1"/>
</dbReference>
<organism evidence="4 5">
    <name type="scientific">Nitrosotalea devaniterrae</name>
    <dbReference type="NCBI Taxonomy" id="1078905"/>
    <lineage>
        <taxon>Archaea</taxon>
        <taxon>Nitrososphaerota</taxon>
        <taxon>Nitrososphaeria</taxon>
        <taxon>Nitrosotaleales</taxon>
        <taxon>Nitrosotaleaceae</taxon>
        <taxon>Nitrosotalea</taxon>
    </lineage>
</organism>
<dbReference type="EC" id="3.6.1.7" evidence="1"/>
<protein>
    <recommendedName>
        <fullName evidence="1">acylphosphatase</fullName>
        <ecNumber evidence="1">3.6.1.7</ecNumber>
    </recommendedName>
</protein>
<feature type="domain" description="Acylphosphatase-like" evidence="3">
    <location>
        <begin position="5"/>
        <end position="92"/>
    </location>
</feature>
<dbReference type="Proteomes" id="UP000196239">
    <property type="component" value="Chromosome 1"/>
</dbReference>
<dbReference type="EMBL" id="LN890280">
    <property type="protein sequence ID" value="CUR52662.1"/>
    <property type="molecule type" value="Genomic_DNA"/>
</dbReference>
<dbReference type="KEGG" id="ndv:NDEV_1900"/>
<dbReference type="AlphaFoldDB" id="A0A128A5Q5"/>
<feature type="active site" evidence="1">
    <location>
        <position position="38"/>
    </location>
</feature>
<proteinExistence type="inferred from homology"/>
<feature type="active site" evidence="1">
    <location>
        <position position="20"/>
    </location>
</feature>
<keyword evidence="1 4" id="KW-0378">Hydrolase</keyword>
<name>A0A128A5Q5_9ARCH</name>
<dbReference type="PROSITE" id="PS51160">
    <property type="entry name" value="ACYLPHOSPHATASE_3"/>
    <property type="match status" value="1"/>
</dbReference>
<evidence type="ECO:0000259" key="3">
    <source>
        <dbReference type="PROSITE" id="PS51160"/>
    </source>
</evidence>
<dbReference type="PANTHER" id="PTHR47268:SF4">
    <property type="entry name" value="ACYLPHOSPHATASE"/>
    <property type="match status" value="1"/>
</dbReference>
<evidence type="ECO:0000313" key="4">
    <source>
        <dbReference type="EMBL" id="CUR52662.1"/>
    </source>
</evidence>